<dbReference type="PROSITE" id="PS50889">
    <property type="entry name" value="S4"/>
    <property type="match status" value="1"/>
</dbReference>
<dbReference type="Pfam" id="PF20250">
    <property type="entry name" value="FapA_N"/>
    <property type="match status" value="1"/>
</dbReference>
<dbReference type="GO" id="GO:0003723">
    <property type="term" value="F:RNA binding"/>
    <property type="evidence" value="ECO:0007669"/>
    <property type="project" value="UniProtKB-KW"/>
</dbReference>
<dbReference type="SMART" id="SM01245">
    <property type="entry name" value="Jag_N"/>
    <property type="match status" value="1"/>
</dbReference>
<dbReference type="InterPro" id="IPR046866">
    <property type="entry name" value="FapA_N"/>
</dbReference>
<organism evidence="3 4">
    <name type="scientific">Fonticella tunisiensis</name>
    <dbReference type="NCBI Taxonomy" id="1096341"/>
    <lineage>
        <taxon>Bacteria</taxon>
        <taxon>Bacillati</taxon>
        <taxon>Bacillota</taxon>
        <taxon>Clostridia</taxon>
        <taxon>Eubacteriales</taxon>
        <taxon>Clostridiaceae</taxon>
        <taxon>Fonticella</taxon>
    </lineage>
</organism>
<dbReference type="PANTHER" id="PTHR38032:SF1">
    <property type="entry name" value="RNA-BINDING PROTEIN KHPB N-TERMINAL DOMAIN-CONTAINING PROTEIN"/>
    <property type="match status" value="1"/>
</dbReference>
<reference evidence="3 4" key="1">
    <citation type="submission" date="2019-03" db="EMBL/GenBank/DDBJ databases">
        <title>Genomic Encyclopedia of Type Strains, Phase IV (KMG-IV): sequencing the most valuable type-strain genomes for metagenomic binning, comparative biology and taxonomic classification.</title>
        <authorList>
            <person name="Goeker M."/>
        </authorList>
    </citation>
    <scope>NUCLEOTIDE SEQUENCE [LARGE SCALE GENOMIC DNA]</scope>
    <source>
        <strain evidence="3 4">DSM 24455</strain>
    </source>
</reference>
<evidence type="ECO:0000259" key="2">
    <source>
        <dbReference type="SMART" id="SM01245"/>
    </source>
</evidence>
<dbReference type="EMBL" id="SOAZ01000005">
    <property type="protein sequence ID" value="TDT61927.1"/>
    <property type="molecule type" value="Genomic_DNA"/>
</dbReference>
<dbReference type="Proteomes" id="UP000295325">
    <property type="component" value="Unassembled WGS sequence"/>
</dbReference>
<sequence>MLFTAFDIKEAIIKASEFYRCNENELKIHIIKQPYYRFWGIIKKEGIFRIELIQPKTQQKENKRIENGTVEISSGKIKVTDPSPEGKYASIIADDPNIQVYINDKVVEGSAIVTEKDRIEFKAKTIAPSTKIKVDISGDKLKATLTIEKKPGKEYFVKDAGRQNSVHICSDFREIPAPKVTLYQCIEELLKAGVKIQYINVQAINDLINSPNGGSSVVAKGEAPIHGFNSKIKYLFNNSSYRNPDFDTDKQVDLLSHTIIPTVSIGDVLAIKVMPAIPGRDGVAVTGEILKAHHGRDIPLKAGKGTVLLDNDMKIVAISSGRPVLHDGVVSVLPTLTISHDVDVRTGNVHFDGDIVIKGNIMDNIKVEAEGNIIVFGNINQAKVSSKGNIEVHGSIINSKVRAGASVINYLYVLPKMKQVQDIFKEMYTRVKMLQPSQYTEYQLKNIVIDAGRKIIKTTNDLTKLFDLLTDDDIEKVNNILREVKKLLLNTKMPVTKSFEQINTIATLINDYIEEIKGSYDRQANILFKYGQNSCIQANGNIDIIGQGSYQTDLIARNSIIFHKPSSIVRGGMLIAGKRIKMGIVGSPSGISTYCRVLDKDGKIDAAYYYDNTILNFNNNIKIMHDNAFSLTNSENKYKGNENYATNAK</sequence>
<name>A0A4R7KRL2_9CLOT</name>
<evidence type="ECO:0000313" key="3">
    <source>
        <dbReference type="EMBL" id="TDT61927.1"/>
    </source>
</evidence>
<gene>
    <name evidence="3" type="ORF">EDD71_105106</name>
</gene>
<dbReference type="Pfam" id="PF03961">
    <property type="entry name" value="FapA"/>
    <property type="match status" value="1"/>
</dbReference>
<dbReference type="InterPro" id="IPR005646">
    <property type="entry name" value="FapA"/>
</dbReference>
<comment type="caution">
    <text evidence="3">The sequence shown here is derived from an EMBL/GenBank/DDBJ whole genome shotgun (WGS) entry which is preliminary data.</text>
</comment>
<dbReference type="InterPro" id="IPR032782">
    <property type="entry name" value="KhpB_N"/>
</dbReference>
<proteinExistence type="predicted"/>
<dbReference type="RefSeq" id="WP_133627558.1">
    <property type="nucleotide sequence ID" value="NZ_SOAZ01000005.1"/>
</dbReference>
<evidence type="ECO:0000256" key="1">
    <source>
        <dbReference type="PROSITE-ProRule" id="PRU00182"/>
    </source>
</evidence>
<evidence type="ECO:0000313" key="4">
    <source>
        <dbReference type="Proteomes" id="UP000295325"/>
    </source>
</evidence>
<accession>A0A4R7KRL2</accession>
<dbReference type="PANTHER" id="PTHR38032">
    <property type="entry name" value="POLYMERASE-RELATED"/>
    <property type="match status" value="1"/>
</dbReference>
<keyword evidence="1" id="KW-0694">RNA-binding</keyword>
<dbReference type="OrthoDB" id="1279at2"/>
<dbReference type="InterPro" id="IPR046865">
    <property type="entry name" value="FapA_b_solenoid"/>
</dbReference>
<feature type="domain" description="RNA-binding protein KhpB N-terminal" evidence="2">
    <location>
        <begin position="2"/>
        <end position="53"/>
    </location>
</feature>
<dbReference type="AlphaFoldDB" id="A0A4R7KRL2"/>
<protein>
    <recommendedName>
        <fullName evidence="2">RNA-binding protein KhpB N-terminal domain-containing protein</fullName>
    </recommendedName>
</protein>
<keyword evidence="4" id="KW-1185">Reference proteome</keyword>